<dbReference type="SUPFAM" id="SSF52540">
    <property type="entry name" value="P-loop containing nucleoside triphosphate hydrolases"/>
    <property type="match status" value="1"/>
</dbReference>
<dbReference type="InterPro" id="IPR027417">
    <property type="entry name" value="P-loop_NTPase"/>
</dbReference>
<evidence type="ECO:0000313" key="6">
    <source>
        <dbReference type="Proteomes" id="UP001275315"/>
    </source>
</evidence>
<keyword evidence="6" id="KW-1185">Reference proteome</keyword>
<dbReference type="RefSeq" id="WP_320379832.1">
    <property type="nucleotide sequence ID" value="NZ_JAWDIQ010000001.1"/>
</dbReference>
<dbReference type="PANTHER" id="PTHR24220:SF659">
    <property type="entry name" value="TRANSPORTER, PUTATIVE-RELATED"/>
    <property type="match status" value="1"/>
</dbReference>
<comment type="caution">
    <text evidence="5">The sequence shown here is derived from an EMBL/GenBank/DDBJ whole genome shotgun (WGS) entry which is preliminary data.</text>
</comment>
<dbReference type="Proteomes" id="UP001275315">
    <property type="component" value="Unassembled WGS sequence"/>
</dbReference>
<keyword evidence="2" id="KW-0547">Nucleotide-binding</keyword>
<dbReference type="GO" id="GO:0005524">
    <property type="term" value="F:ATP binding"/>
    <property type="evidence" value="ECO:0007669"/>
    <property type="project" value="UniProtKB-KW"/>
</dbReference>
<evidence type="ECO:0000313" key="5">
    <source>
        <dbReference type="EMBL" id="MDY0408839.1"/>
    </source>
</evidence>
<dbReference type="EMBL" id="JAWDIQ010000001">
    <property type="protein sequence ID" value="MDY0408839.1"/>
    <property type="molecule type" value="Genomic_DNA"/>
</dbReference>
<sequence length="223" mass="25365">MLHNVNKTYQTSTESLHVLKEINVTIESGSWLTITGPSGSGKTTFMRLLSGIEQADNGEVKVGQLDATIAAEKERRRFRRNHVGYVFQDFQLFNQFDVLTNVMIPLLPYEPRKVVEEKAVQLLDMVGLLPRKNHMPLQISGGEKQRTAIARALMNDPQLILCDEPTGNLDLENRNKIMEILREVHKKGVTIILVTHDPELADYGDLKFEMRDGHLFNKTEQNV</sequence>
<dbReference type="PANTHER" id="PTHR24220">
    <property type="entry name" value="IMPORT ATP-BINDING PROTEIN"/>
    <property type="match status" value="1"/>
</dbReference>
<evidence type="ECO:0000256" key="1">
    <source>
        <dbReference type="ARBA" id="ARBA00022448"/>
    </source>
</evidence>
<proteinExistence type="predicted"/>
<evidence type="ECO:0000256" key="3">
    <source>
        <dbReference type="ARBA" id="ARBA00022840"/>
    </source>
</evidence>
<name>A0ABU5CSP6_9BACI</name>
<keyword evidence="1" id="KW-0813">Transport</keyword>
<keyword evidence="3 5" id="KW-0067">ATP-binding</keyword>
<dbReference type="InterPro" id="IPR003593">
    <property type="entry name" value="AAA+_ATPase"/>
</dbReference>
<protein>
    <submittedName>
        <fullName evidence="5">ABC transporter ATP-binding protein</fullName>
    </submittedName>
</protein>
<dbReference type="PROSITE" id="PS50893">
    <property type="entry name" value="ABC_TRANSPORTER_2"/>
    <property type="match status" value="1"/>
</dbReference>
<reference evidence="5 6" key="1">
    <citation type="submission" date="2023-10" db="EMBL/GenBank/DDBJ databases">
        <title>Virgibacillus soli CC-YMP-6 genome.</title>
        <authorList>
            <person name="Miliotis G."/>
            <person name="Sengupta P."/>
            <person name="Hameed A."/>
            <person name="Chuvochina M."/>
            <person name="Mcdonagh F."/>
            <person name="Simpson A.C."/>
            <person name="Singh N.K."/>
            <person name="Rekha P.D."/>
            <person name="Raman K."/>
            <person name="Hugenholtz P."/>
            <person name="Venkateswaran K."/>
        </authorList>
    </citation>
    <scope>NUCLEOTIDE SEQUENCE [LARGE SCALE GENOMIC DNA]</scope>
    <source>
        <strain evidence="5 6">CC-YMP-6</strain>
    </source>
</reference>
<evidence type="ECO:0000256" key="2">
    <source>
        <dbReference type="ARBA" id="ARBA00022741"/>
    </source>
</evidence>
<dbReference type="CDD" id="cd03255">
    <property type="entry name" value="ABC_MJ0796_LolCDE_FtsE"/>
    <property type="match status" value="1"/>
</dbReference>
<dbReference type="InterPro" id="IPR017911">
    <property type="entry name" value="MacB-like_ATP-bd"/>
</dbReference>
<evidence type="ECO:0000259" key="4">
    <source>
        <dbReference type="PROSITE" id="PS50893"/>
    </source>
</evidence>
<dbReference type="InterPro" id="IPR003439">
    <property type="entry name" value="ABC_transporter-like_ATP-bd"/>
</dbReference>
<organism evidence="5 6">
    <name type="scientific">Paracerasibacillus soli</name>
    <dbReference type="NCBI Taxonomy" id="480284"/>
    <lineage>
        <taxon>Bacteria</taxon>
        <taxon>Bacillati</taxon>
        <taxon>Bacillota</taxon>
        <taxon>Bacilli</taxon>
        <taxon>Bacillales</taxon>
        <taxon>Bacillaceae</taxon>
        <taxon>Paracerasibacillus</taxon>
    </lineage>
</organism>
<dbReference type="Gene3D" id="3.40.50.300">
    <property type="entry name" value="P-loop containing nucleotide triphosphate hydrolases"/>
    <property type="match status" value="1"/>
</dbReference>
<accession>A0ABU5CSP6</accession>
<dbReference type="Pfam" id="PF00005">
    <property type="entry name" value="ABC_tran"/>
    <property type="match status" value="1"/>
</dbReference>
<dbReference type="InterPro" id="IPR015854">
    <property type="entry name" value="ABC_transpr_LolD-like"/>
</dbReference>
<gene>
    <name evidence="5" type="ORF">RWD45_10110</name>
</gene>
<dbReference type="SMART" id="SM00382">
    <property type="entry name" value="AAA"/>
    <property type="match status" value="1"/>
</dbReference>
<feature type="domain" description="ABC transporter" evidence="4">
    <location>
        <begin position="2"/>
        <end position="223"/>
    </location>
</feature>